<keyword evidence="2 5" id="KW-0418">Kinase</keyword>
<evidence type="ECO:0000256" key="1">
    <source>
        <dbReference type="ARBA" id="ARBA00022679"/>
    </source>
</evidence>
<dbReference type="InterPro" id="IPR011611">
    <property type="entry name" value="PfkB_dom"/>
</dbReference>
<evidence type="ECO:0000259" key="4">
    <source>
        <dbReference type="Pfam" id="PF00294"/>
    </source>
</evidence>
<dbReference type="SUPFAM" id="SSF53613">
    <property type="entry name" value="Ribokinase-like"/>
    <property type="match status" value="1"/>
</dbReference>
<reference evidence="5" key="1">
    <citation type="journal article" date="2020" name="mSystems">
        <title>Genome- and Community-Level Interaction Insights into Carbon Utilization and Element Cycling Functions of Hydrothermarchaeota in Hydrothermal Sediment.</title>
        <authorList>
            <person name="Zhou Z."/>
            <person name="Liu Y."/>
            <person name="Xu W."/>
            <person name="Pan J."/>
            <person name="Luo Z.H."/>
            <person name="Li M."/>
        </authorList>
    </citation>
    <scope>NUCLEOTIDE SEQUENCE [LARGE SCALE GENOMIC DNA]</scope>
    <source>
        <strain evidence="5">SpSt-381</strain>
    </source>
</reference>
<evidence type="ECO:0000256" key="3">
    <source>
        <dbReference type="SAM" id="MobiDB-lite"/>
    </source>
</evidence>
<feature type="domain" description="Carbohydrate kinase PfkB" evidence="4">
    <location>
        <begin position="94"/>
        <end position="393"/>
    </location>
</feature>
<dbReference type="NCBIfam" id="TIGR02198">
    <property type="entry name" value="rfaE_dom_I"/>
    <property type="match status" value="1"/>
</dbReference>
<dbReference type="CDD" id="cd01172">
    <property type="entry name" value="RfaE_like"/>
    <property type="match status" value="1"/>
</dbReference>
<dbReference type="FunFam" id="3.40.1190.20:FF:000002">
    <property type="entry name" value="Bifunctional protein HldE"/>
    <property type="match status" value="1"/>
</dbReference>
<dbReference type="InterPro" id="IPR029056">
    <property type="entry name" value="Ribokinase-like"/>
</dbReference>
<dbReference type="EMBL" id="DSQF01000016">
    <property type="protein sequence ID" value="HGZ43247.1"/>
    <property type="molecule type" value="Genomic_DNA"/>
</dbReference>
<dbReference type="Gene3D" id="3.40.1190.20">
    <property type="match status" value="1"/>
</dbReference>
<dbReference type="PROSITE" id="PS00583">
    <property type="entry name" value="PFKB_KINASES_1"/>
    <property type="match status" value="1"/>
</dbReference>
<name>A0A832I1D6_UNCEI</name>
<evidence type="ECO:0000313" key="5">
    <source>
        <dbReference type="EMBL" id="HGZ43247.1"/>
    </source>
</evidence>
<protein>
    <submittedName>
        <fullName evidence="5">D-glycero-beta-D-manno-heptose-7-phosphate kinase</fullName>
    </submittedName>
</protein>
<gene>
    <name evidence="5" type="primary">rfaE1</name>
    <name evidence="5" type="ORF">ENR23_07455</name>
</gene>
<dbReference type="Pfam" id="PF00294">
    <property type="entry name" value="PfkB"/>
    <property type="match status" value="1"/>
</dbReference>
<accession>A0A832I1D6</accession>
<dbReference type="GO" id="GO:0016773">
    <property type="term" value="F:phosphotransferase activity, alcohol group as acceptor"/>
    <property type="evidence" value="ECO:0007669"/>
    <property type="project" value="InterPro"/>
</dbReference>
<feature type="compositionally biased region" description="Low complexity" evidence="3">
    <location>
        <begin position="1"/>
        <end position="28"/>
    </location>
</feature>
<keyword evidence="1" id="KW-0808">Transferase</keyword>
<organism evidence="5">
    <name type="scientific">Eiseniibacteriota bacterium</name>
    <dbReference type="NCBI Taxonomy" id="2212470"/>
    <lineage>
        <taxon>Bacteria</taxon>
        <taxon>Candidatus Eiseniibacteriota</taxon>
    </lineage>
</organism>
<dbReference type="GO" id="GO:0033786">
    <property type="term" value="F:heptose-1-phosphate adenylyltransferase activity"/>
    <property type="evidence" value="ECO:0007669"/>
    <property type="project" value="TreeGrafter"/>
</dbReference>
<evidence type="ECO:0000256" key="2">
    <source>
        <dbReference type="ARBA" id="ARBA00022777"/>
    </source>
</evidence>
<proteinExistence type="predicted"/>
<dbReference type="GO" id="GO:0033785">
    <property type="term" value="F:heptose 7-phosphate kinase activity"/>
    <property type="evidence" value="ECO:0007669"/>
    <property type="project" value="TreeGrafter"/>
</dbReference>
<sequence>MPGGSHASNSRASSGAASSARSAPASRAPIGCSVQRMGAHARERPAPRSRRRAGRRRPAGVDRRAAGGYGRAPMPFPPDLDALRALVARFAGRRVAVLGDVMLDRYLWGRVDRISPEAPVPVVEVERESFTLGGAGNVAVNLASLGAVPVLFGALGADAAGGEMRAAFEARGVSSSAIVEDAARPTTVKTRLIAHSQQVVRFDRESRADLAGAALDALLAALERDLPSCEALVVSDYGKGVIQPATLARALGLARARRLPVCVDPKESHIDHYRGVGILTPNQHEAGWAQGRRVTDEASLLEVGWGLQRRLDAEAVLVTRGAQGMSLFERGGRVTHIPTVAREVYDVTGAGDTVASVVALALAAGADYPAACYVANHAAGLVIREIGTASCTAPQLLASLADGAR</sequence>
<dbReference type="PANTHER" id="PTHR46969:SF1">
    <property type="entry name" value="BIFUNCTIONAL PROTEIN HLDE"/>
    <property type="match status" value="1"/>
</dbReference>
<dbReference type="PANTHER" id="PTHR46969">
    <property type="entry name" value="BIFUNCTIONAL PROTEIN HLDE"/>
    <property type="match status" value="1"/>
</dbReference>
<dbReference type="AlphaFoldDB" id="A0A832I1D6"/>
<dbReference type="InterPro" id="IPR011913">
    <property type="entry name" value="RfaE_dom_I"/>
</dbReference>
<feature type="region of interest" description="Disordered" evidence="3">
    <location>
        <begin position="1"/>
        <end position="72"/>
    </location>
</feature>
<feature type="compositionally biased region" description="Basic residues" evidence="3">
    <location>
        <begin position="47"/>
        <end position="58"/>
    </location>
</feature>
<comment type="caution">
    <text evidence="5">The sequence shown here is derived from an EMBL/GenBank/DDBJ whole genome shotgun (WGS) entry which is preliminary data.</text>
</comment>
<dbReference type="GO" id="GO:0005829">
    <property type="term" value="C:cytosol"/>
    <property type="evidence" value="ECO:0007669"/>
    <property type="project" value="TreeGrafter"/>
</dbReference>
<dbReference type="InterPro" id="IPR002173">
    <property type="entry name" value="Carboh/pur_kinase_PfkB_CS"/>
</dbReference>